<dbReference type="InterPro" id="IPR051559">
    <property type="entry name" value="HIF_prolyl_hydroxylases"/>
</dbReference>
<dbReference type="InterPro" id="IPR006620">
    <property type="entry name" value="Pro_4_hyd_alph"/>
</dbReference>
<evidence type="ECO:0000313" key="9">
    <source>
        <dbReference type="Proteomes" id="UP000789595"/>
    </source>
</evidence>
<feature type="non-terminal residue" evidence="8">
    <location>
        <position position="242"/>
    </location>
</feature>
<dbReference type="InterPro" id="IPR005123">
    <property type="entry name" value="Oxoglu/Fe-dep_dioxygenase_dom"/>
</dbReference>
<keyword evidence="2" id="KW-0479">Metal-binding</keyword>
<evidence type="ECO:0000259" key="7">
    <source>
        <dbReference type="PROSITE" id="PS51471"/>
    </source>
</evidence>
<dbReference type="GO" id="GO:0071456">
    <property type="term" value="P:cellular response to hypoxia"/>
    <property type="evidence" value="ECO:0007669"/>
    <property type="project" value="TreeGrafter"/>
</dbReference>
<evidence type="ECO:0000256" key="1">
    <source>
        <dbReference type="ARBA" id="ARBA00001961"/>
    </source>
</evidence>
<dbReference type="Gene3D" id="2.60.120.620">
    <property type="entry name" value="q2cbj1_9rhob like domain"/>
    <property type="match status" value="1"/>
</dbReference>
<keyword evidence="4" id="KW-0223">Dioxygenase</keyword>
<keyword evidence="9" id="KW-1185">Reference proteome</keyword>
<organism evidence="8 9">
    <name type="scientific">Pelagomonas calceolata</name>
    <dbReference type="NCBI Taxonomy" id="35677"/>
    <lineage>
        <taxon>Eukaryota</taxon>
        <taxon>Sar</taxon>
        <taxon>Stramenopiles</taxon>
        <taxon>Ochrophyta</taxon>
        <taxon>Pelagophyceae</taxon>
        <taxon>Pelagomonadales</taxon>
        <taxon>Pelagomonadaceae</taxon>
        <taxon>Pelagomonas</taxon>
    </lineage>
</organism>
<dbReference type="GO" id="GO:0008198">
    <property type="term" value="F:ferrous iron binding"/>
    <property type="evidence" value="ECO:0007669"/>
    <property type="project" value="TreeGrafter"/>
</dbReference>
<sequence length="242" mass="26842">RRGCPNGCWEPTPSMRRPMAEIRPSSCYAGHAPAITDAHVAALEAKDYVVIDGLFPRVDELRQALDDAQYRKTMQSESIRTDRVRWVTEEDGVVGDTVRALKGLGDRFAPAVGYERVDAPSKCMVARYEQGGYRTHLDHDPPSDDDLYWLWKSSREQSGRVLTAILYLTDPDFDACLHGGCLRLFLGCADGDASGETATSIRDVAPVPGRLVVFKARCVPHAVLETSRRRLALSCWHLAPEA</sequence>
<reference evidence="8" key="1">
    <citation type="submission" date="2021-11" db="EMBL/GenBank/DDBJ databases">
        <authorList>
            <consortium name="Genoscope - CEA"/>
            <person name="William W."/>
        </authorList>
    </citation>
    <scope>NUCLEOTIDE SEQUENCE</scope>
</reference>
<evidence type="ECO:0000256" key="3">
    <source>
        <dbReference type="ARBA" id="ARBA00022896"/>
    </source>
</evidence>
<accession>A0A8J2SS41</accession>
<dbReference type="PANTHER" id="PTHR12907:SF26">
    <property type="entry name" value="HIF PROLYL HYDROXYLASE, ISOFORM C"/>
    <property type="match status" value="1"/>
</dbReference>
<evidence type="ECO:0000256" key="5">
    <source>
        <dbReference type="ARBA" id="ARBA00023002"/>
    </source>
</evidence>
<protein>
    <recommendedName>
        <fullName evidence="7">Fe2OG dioxygenase domain-containing protein</fullName>
    </recommendedName>
</protein>
<dbReference type="Proteomes" id="UP000789595">
    <property type="component" value="Unassembled WGS sequence"/>
</dbReference>
<dbReference type="SMART" id="SM00702">
    <property type="entry name" value="P4Hc"/>
    <property type="match status" value="1"/>
</dbReference>
<dbReference type="GO" id="GO:0031418">
    <property type="term" value="F:L-ascorbic acid binding"/>
    <property type="evidence" value="ECO:0007669"/>
    <property type="project" value="UniProtKB-KW"/>
</dbReference>
<dbReference type="GO" id="GO:0031543">
    <property type="term" value="F:peptidyl-proline dioxygenase activity"/>
    <property type="evidence" value="ECO:0007669"/>
    <property type="project" value="TreeGrafter"/>
</dbReference>
<dbReference type="PANTHER" id="PTHR12907">
    <property type="entry name" value="EGL NINE HOMOLOG-RELATED"/>
    <property type="match status" value="1"/>
</dbReference>
<name>A0A8J2SS41_9STRA</name>
<proteinExistence type="predicted"/>
<dbReference type="InterPro" id="IPR044862">
    <property type="entry name" value="Pro_4_hyd_alph_FE2OG_OXY"/>
</dbReference>
<evidence type="ECO:0000256" key="4">
    <source>
        <dbReference type="ARBA" id="ARBA00022964"/>
    </source>
</evidence>
<keyword evidence="6" id="KW-0408">Iron</keyword>
<comment type="caution">
    <text evidence="8">The sequence shown here is derived from an EMBL/GenBank/DDBJ whole genome shotgun (WGS) entry which is preliminary data.</text>
</comment>
<dbReference type="EMBL" id="CAKKNE010000003">
    <property type="protein sequence ID" value="CAH0372014.1"/>
    <property type="molecule type" value="Genomic_DNA"/>
</dbReference>
<keyword evidence="5" id="KW-0560">Oxidoreductase</keyword>
<dbReference type="PROSITE" id="PS51471">
    <property type="entry name" value="FE2OG_OXY"/>
    <property type="match status" value="1"/>
</dbReference>
<keyword evidence="3" id="KW-0847">Vitamin C</keyword>
<evidence type="ECO:0000313" key="8">
    <source>
        <dbReference type="EMBL" id="CAH0372014.1"/>
    </source>
</evidence>
<feature type="domain" description="Fe2OG dioxygenase" evidence="7">
    <location>
        <begin position="116"/>
        <end position="239"/>
    </location>
</feature>
<gene>
    <name evidence="8" type="ORF">PECAL_3P19870</name>
</gene>
<dbReference type="Pfam" id="PF13640">
    <property type="entry name" value="2OG-FeII_Oxy_3"/>
    <property type="match status" value="1"/>
</dbReference>
<comment type="cofactor">
    <cofactor evidence="1">
        <name>L-ascorbate</name>
        <dbReference type="ChEBI" id="CHEBI:38290"/>
    </cofactor>
</comment>
<dbReference type="AlphaFoldDB" id="A0A8J2SS41"/>
<evidence type="ECO:0000256" key="6">
    <source>
        <dbReference type="ARBA" id="ARBA00023004"/>
    </source>
</evidence>
<evidence type="ECO:0000256" key="2">
    <source>
        <dbReference type="ARBA" id="ARBA00022723"/>
    </source>
</evidence>